<feature type="compositionally biased region" description="Acidic residues" evidence="27">
    <location>
        <begin position="322"/>
        <end position="331"/>
    </location>
</feature>
<dbReference type="OrthoDB" id="3851628at2759"/>
<dbReference type="GO" id="GO:0015031">
    <property type="term" value="P:protein transport"/>
    <property type="evidence" value="ECO:0007669"/>
    <property type="project" value="UniProtKB-KW"/>
</dbReference>
<evidence type="ECO:0000256" key="26">
    <source>
        <dbReference type="ARBA" id="ARBA00052865"/>
    </source>
</evidence>
<evidence type="ECO:0000256" key="5">
    <source>
        <dbReference type="ARBA" id="ARBA00022448"/>
    </source>
</evidence>
<comment type="catalytic activity">
    <reaction evidence="26">
        <text>(2R,3R)-2,3-dihydroxy-3-methylpentanoate = (S)-3-methyl-2-oxopentanoate + H2O</text>
        <dbReference type="Rhea" id="RHEA:27694"/>
        <dbReference type="ChEBI" id="CHEBI:15377"/>
        <dbReference type="ChEBI" id="CHEBI:35146"/>
        <dbReference type="ChEBI" id="CHEBI:49258"/>
        <dbReference type="EC" id="4.2.1.9"/>
    </reaction>
    <physiologicalReaction direction="left-to-right" evidence="26">
        <dbReference type="Rhea" id="RHEA:27695"/>
    </physiologicalReaction>
</comment>
<dbReference type="UniPathway" id="UPA00047">
    <property type="reaction ID" value="UER00057"/>
</dbReference>
<dbReference type="GO" id="GO:0051537">
    <property type="term" value="F:2 iron, 2 sulfur cluster binding"/>
    <property type="evidence" value="ECO:0007669"/>
    <property type="project" value="UniProtKB-KW"/>
</dbReference>
<evidence type="ECO:0000256" key="23">
    <source>
        <dbReference type="ARBA" id="ARBA00029437"/>
    </source>
</evidence>
<keyword evidence="9" id="KW-0479">Metal-binding</keyword>
<evidence type="ECO:0000256" key="13">
    <source>
        <dbReference type="ARBA" id="ARBA00022927"/>
    </source>
</evidence>
<sequence>MGFNMNVFRILADVSHTASKCILIYQIHHNKSAEGVSLLTQLLYILVFGTRYLDLFWVPPPLSWWNFVLKIFYITSSAYIVYLMMRRYARTREKEYGWKLATWTLGGSLVSAPFVTLLFEGWAGMRFSEILWTFSIILESVCILPQLLLLRQTSVPTVIDSFYLVTLGSYRFFYILNWLVRGIGEGYFDPISVIFGIIQTALYIDFAWVYWSRQRVKLRGGGVVDSDDLTKSFLVRRFIGKRGSTGSEDGEADEDAEALARQENGTIQDGGRSAGGRNWGARGISVSADDTLAEHERPGARRQESYSDAAQADAQPMADPASFEDDDDDADAPPPPAKDSADTKHRKENEDPVERSSTPADAVGSSAGEWQENTGPKELRTVWTTVRVSNYSSTRGLLRLRGSEAYAHAGSKYILQLNKAYSFRSSQFVCSPTMDPDNLEKQNRPESPRYLTFQNSKPGSGLNKFSSTLTREHDFPAAQAMLYAAGVKDEKTLKTFPQVGVASVWWEGNPCNTHLLDIGKEVKKNIEKDEMLAWQYNTIGVSDGITMGGDGMRFSLQTREIIADSIETVTCAQFHDACVTIPGCDKNMPGCVMGMARHNRPSIMVYGGTINPGYSNLLQKPINITTALEAHGAYLFDRLKNPADPSQTKDEILTDIEKTACPGQGACGGMFTANTMATAIETLGLSLPGSASTPATSPEKMRECGKVAKAIRVCMEKQILPKHCLTKRSFENALVMMMALGGSTNGVLHLLAMAVTADVELTLDDFQRISDKIPFIADLAPSGRHLMADLYEIGGVSSVHKLLIAAGLLDGSTITVTGKTLAENVASWPSLKQGQEIIRSLDNPIKPTGHIEILYGNLAPKGAVAKITGKEGMSFTGKARVFNKEHELDQALNSGSIPRTENLVLVVRYEGPKGGPGMPEQLKASAAIMGAGLKNTALITDGRYSGASHGFIVGHICPEAAVGGPIAVVQDGDEITIDAASHTINMGVDAAELQRRLAEWQPPRRPVTRGVLAKYAKLVGDASHGAVTDLF</sequence>
<evidence type="ECO:0000313" key="32">
    <source>
        <dbReference type="Proteomes" id="UP000281677"/>
    </source>
</evidence>
<feature type="region of interest" description="Disordered" evidence="27">
    <location>
        <begin position="262"/>
        <end position="376"/>
    </location>
</feature>
<feature type="domain" description="Dihydroxy-acid/6-phosphogluconate dehydratase C-terminal" evidence="30">
    <location>
        <begin position="836"/>
        <end position="1026"/>
    </location>
</feature>
<evidence type="ECO:0000256" key="9">
    <source>
        <dbReference type="ARBA" id="ARBA00022723"/>
    </source>
</evidence>
<evidence type="ECO:0000256" key="8">
    <source>
        <dbReference type="ARBA" id="ARBA00022714"/>
    </source>
</evidence>
<dbReference type="AlphaFoldDB" id="A0A3M7J4M1"/>
<evidence type="ECO:0000256" key="4">
    <source>
        <dbReference type="ARBA" id="ARBA00010120"/>
    </source>
</evidence>
<dbReference type="GO" id="GO:0004160">
    <property type="term" value="F:dihydroxy-acid dehydratase activity"/>
    <property type="evidence" value="ECO:0007669"/>
    <property type="project" value="UniProtKB-EC"/>
</dbReference>
<feature type="transmembrane region" description="Helical" evidence="28">
    <location>
        <begin position="192"/>
        <end position="211"/>
    </location>
</feature>
<dbReference type="PANTHER" id="PTHR21000:SF13">
    <property type="entry name" value="DIHYDROXY-ACID DEHYDRATASE"/>
    <property type="match status" value="1"/>
</dbReference>
<comment type="cofactor">
    <cofactor evidence="25">
        <name>[2Fe-2S] cluster</name>
        <dbReference type="ChEBI" id="CHEBI:190135"/>
    </cofactor>
</comment>
<evidence type="ECO:0000256" key="19">
    <source>
        <dbReference type="ARBA" id="ARBA00023239"/>
    </source>
</evidence>
<evidence type="ECO:0000256" key="21">
    <source>
        <dbReference type="ARBA" id="ARBA00029304"/>
    </source>
</evidence>
<comment type="cofactor">
    <cofactor evidence="1">
        <name>Mg(2+)</name>
        <dbReference type="ChEBI" id="CHEBI:18420"/>
    </cofactor>
</comment>
<evidence type="ECO:0000256" key="10">
    <source>
        <dbReference type="ARBA" id="ARBA00022824"/>
    </source>
</evidence>
<keyword evidence="8" id="KW-0001">2Fe-2S</keyword>
<name>A0A3M7J4M1_HORWE</name>
<dbReference type="Gene3D" id="3.50.30.80">
    <property type="entry name" value="IlvD/EDD C-terminal domain-like"/>
    <property type="match status" value="1"/>
</dbReference>
<dbReference type="PROSITE" id="PS00886">
    <property type="entry name" value="ILVD_EDD_1"/>
    <property type="match status" value="1"/>
</dbReference>
<feature type="compositionally biased region" description="Basic and acidic residues" evidence="27">
    <location>
        <begin position="292"/>
        <end position="305"/>
    </location>
</feature>
<dbReference type="InterPro" id="IPR037237">
    <property type="entry name" value="IlvD/EDD_N"/>
</dbReference>
<feature type="transmembrane region" description="Helical" evidence="28">
    <location>
        <begin position="96"/>
        <end position="118"/>
    </location>
</feature>
<evidence type="ECO:0000259" key="30">
    <source>
        <dbReference type="Pfam" id="PF24877"/>
    </source>
</evidence>
<dbReference type="PANTHER" id="PTHR21000">
    <property type="entry name" value="DIHYDROXY-ACID DEHYDRATASE DAD"/>
    <property type="match status" value="1"/>
</dbReference>
<dbReference type="UniPathway" id="UPA00049">
    <property type="reaction ID" value="UER00061"/>
</dbReference>
<dbReference type="GO" id="GO:0006621">
    <property type="term" value="P:protein retention in ER lumen"/>
    <property type="evidence" value="ECO:0007669"/>
    <property type="project" value="InterPro"/>
</dbReference>
<dbReference type="EC" id="4.2.1.9" evidence="24"/>
<evidence type="ECO:0000256" key="28">
    <source>
        <dbReference type="SAM" id="Phobius"/>
    </source>
</evidence>
<protein>
    <recommendedName>
        <fullName evidence="24">dihydroxy-acid dehydratase</fullName>
        <ecNumber evidence="24">4.2.1.9</ecNumber>
    </recommendedName>
</protein>
<feature type="compositionally biased region" description="Low complexity" evidence="27">
    <location>
        <begin position="308"/>
        <end position="321"/>
    </location>
</feature>
<evidence type="ECO:0000256" key="25">
    <source>
        <dbReference type="ARBA" id="ARBA00034078"/>
    </source>
</evidence>
<evidence type="ECO:0000256" key="3">
    <source>
        <dbReference type="ARBA" id="ARBA00006486"/>
    </source>
</evidence>
<dbReference type="PRINTS" id="PR00660">
    <property type="entry name" value="ERLUMENR"/>
</dbReference>
<comment type="caution">
    <text evidence="31">The sequence shown here is derived from an EMBL/GenBank/DDBJ whole genome shotgun (WGS) entry which is preliminary data.</text>
</comment>
<dbReference type="GO" id="GO:0009097">
    <property type="term" value="P:isoleucine biosynthetic process"/>
    <property type="evidence" value="ECO:0007669"/>
    <property type="project" value="UniProtKB-UniPathway"/>
</dbReference>
<comment type="pathway">
    <text evidence="22">Amino-acid biosynthesis; L-valine biosynthesis; L-valine from pyruvate: step 3/4.</text>
</comment>
<evidence type="ECO:0000256" key="16">
    <source>
        <dbReference type="ARBA" id="ARBA00023014"/>
    </source>
</evidence>
<evidence type="ECO:0000256" key="14">
    <source>
        <dbReference type="ARBA" id="ARBA00022989"/>
    </source>
</evidence>
<comment type="pathway">
    <text evidence="23">Amino-acid biosynthesis; L-isoleucine biosynthesis; L-isoleucine from 2-oxobutanoate: step 3/4.</text>
</comment>
<keyword evidence="14 28" id="KW-1133">Transmembrane helix</keyword>
<keyword evidence="17 28" id="KW-0472">Membrane</keyword>
<keyword evidence="11" id="KW-0460">Magnesium</keyword>
<dbReference type="EMBL" id="QWIT01000067">
    <property type="protein sequence ID" value="RMZ32526.1"/>
    <property type="molecule type" value="Genomic_DNA"/>
</dbReference>
<evidence type="ECO:0000256" key="17">
    <source>
        <dbReference type="ARBA" id="ARBA00023136"/>
    </source>
</evidence>
<evidence type="ECO:0000259" key="29">
    <source>
        <dbReference type="Pfam" id="PF00920"/>
    </source>
</evidence>
<comment type="similarity">
    <text evidence="4">Belongs to the ERD2 family.</text>
</comment>
<feature type="domain" description="Dihydroxy-acid/6-phosphogluconate dehydratase N-terminal" evidence="29">
    <location>
        <begin position="497"/>
        <end position="824"/>
    </location>
</feature>
<dbReference type="InterPro" id="IPR020558">
    <property type="entry name" value="DiOHA_6PGluconate_deHydtase_CS"/>
</dbReference>
<dbReference type="InterPro" id="IPR004404">
    <property type="entry name" value="DihydroxyA_deHydtase"/>
</dbReference>
<feature type="compositionally biased region" description="Basic and acidic residues" evidence="27">
    <location>
        <begin position="339"/>
        <end position="354"/>
    </location>
</feature>
<dbReference type="VEuPathDB" id="FungiDB:BTJ68_02599"/>
<evidence type="ECO:0000256" key="18">
    <source>
        <dbReference type="ARBA" id="ARBA00023170"/>
    </source>
</evidence>
<evidence type="ECO:0000256" key="22">
    <source>
        <dbReference type="ARBA" id="ARBA00029436"/>
    </source>
</evidence>
<accession>A0A3M7J4M1</accession>
<dbReference type="GO" id="GO:0046872">
    <property type="term" value="F:metal ion binding"/>
    <property type="evidence" value="ECO:0007669"/>
    <property type="project" value="UniProtKB-KW"/>
</dbReference>
<evidence type="ECO:0000256" key="11">
    <source>
        <dbReference type="ARBA" id="ARBA00022842"/>
    </source>
</evidence>
<keyword evidence="7 28" id="KW-0812">Transmembrane</keyword>
<keyword evidence="5" id="KW-0813">Transport</keyword>
<keyword evidence="6" id="KW-0028">Amino-acid biosynthesis</keyword>
<keyword evidence="16" id="KW-0411">Iron-sulfur</keyword>
<dbReference type="NCBIfam" id="TIGR00110">
    <property type="entry name" value="ilvD"/>
    <property type="match status" value="1"/>
</dbReference>
<evidence type="ECO:0000256" key="24">
    <source>
        <dbReference type="ARBA" id="ARBA00029490"/>
    </source>
</evidence>
<evidence type="ECO:0000256" key="15">
    <source>
        <dbReference type="ARBA" id="ARBA00023004"/>
    </source>
</evidence>
<reference evidence="31 32" key="1">
    <citation type="journal article" date="2018" name="BMC Genomics">
        <title>Genomic evidence for intraspecific hybridization in a clonal and extremely halotolerant yeast.</title>
        <authorList>
            <person name="Gostincar C."/>
            <person name="Stajich J.E."/>
            <person name="Zupancic J."/>
            <person name="Zalar P."/>
            <person name="Gunde-Cimerman N."/>
        </authorList>
    </citation>
    <scope>NUCLEOTIDE SEQUENCE [LARGE SCALE GENOMIC DNA]</scope>
    <source>
        <strain evidence="31 32">EXF-120</strain>
    </source>
</reference>
<dbReference type="GO" id="GO:0009099">
    <property type="term" value="P:L-valine biosynthetic process"/>
    <property type="evidence" value="ECO:0007669"/>
    <property type="project" value="UniProtKB-UniPathway"/>
</dbReference>
<organism evidence="31 32">
    <name type="scientific">Hortaea werneckii</name>
    <name type="common">Black yeast</name>
    <name type="synonym">Cladosporium werneckii</name>
    <dbReference type="NCBI Taxonomy" id="91943"/>
    <lineage>
        <taxon>Eukaryota</taxon>
        <taxon>Fungi</taxon>
        <taxon>Dikarya</taxon>
        <taxon>Ascomycota</taxon>
        <taxon>Pezizomycotina</taxon>
        <taxon>Dothideomycetes</taxon>
        <taxon>Dothideomycetidae</taxon>
        <taxon>Mycosphaerellales</taxon>
        <taxon>Teratosphaeriaceae</taxon>
        <taxon>Hortaea</taxon>
    </lineage>
</organism>
<dbReference type="SUPFAM" id="SSF143975">
    <property type="entry name" value="IlvD/EDD N-terminal domain-like"/>
    <property type="match status" value="1"/>
</dbReference>
<dbReference type="InterPro" id="IPR056740">
    <property type="entry name" value="ILV_EDD_C"/>
</dbReference>
<evidence type="ECO:0000256" key="6">
    <source>
        <dbReference type="ARBA" id="ARBA00022605"/>
    </source>
</evidence>
<evidence type="ECO:0000256" key="1">
    <source>
        <dbReference type="ARBA" id="ARBA00001946"/>
    </source>
</evidence>
<dbReference type="Pfam" id="PF24877">
    <property type="entry name" value="ILV_EDD_C"/>
    <property type="match status" value="1"/>
</dbReference>
<keyword evidence="12" id="KW-0931">ER-Golgi transport</keyword>
<dbReference type="Proteomes" id="UP000281677">
    <property type="component" value="Unassembled WGS sequence"/>
</dbReference>
<dbReference type="GO" id="GO:0005789">
    <property type="term" value="C:endoplasmic reticulum membrane"/>
    <property type="evidence" value="ECO:0007669"/>
    <property type="project" value="UniProtKB-SubCell"/>
</dbReference>
<dbReference type="GO" id="GO:0005739">
    <property type="term" value="C:mitochondrion"/>
    <property type="evidence" value="ECO:0007669"/>
    <property type="project" value="TreeGrafter"/>
</dbReference>
<keyword evidence="13" id="KW-0653">Protein transport</keyword>
<keyword evidence="18" id="KW-0675">Receptor</keyword>
<feature type="transmembrane region" description="Helical" evidence="28">
    <location>
        <begin position="162"/>
        <end position="180"/>
    </location>
</feature>
<dbReference type="InterPro" id="IPR042096">
    <property type="entry name" value="Dihydro-acid_dehy_C"/>
</dbReference>
<dbReference type="SUPFAM" id="SSF52016">
    <property type="entry name" value="LeuD/IlvD-like"/>
    <property type="match status" value="1"/>
</dbReference>
<dbReference type="InterPro" id="IPR050165">
    <property type="entry name" value="DHAD_IlvD/Edd"/>
</dbReference>
<dbReference type="FunFam" id="3.50.30.80:FF:000001">
    <property type="entry name" value="Dihydroxy-acid dehydratase"/>
    <property type="match status" value="1"/>
</dbReference>
<dbReference type="Pfam" id="PF00810">
    <property type="entry name" value="ER_lumen_recept"/>
    <property type="match status" value="1"/>
</dbReference>
<keyword evidence="20" id="KW-0100">Branched-chain amino acid biosynthesis</keyword>
<dbReference type="InterPro" id="IPR000581">
    <property type="entry name" value="ILV_EDD_N"/>
</dbReference>
<gene>
    <name evidence="31" type="ORF">D0859_03349</name>
</gene>
<feature type="transmembrane region" description="Helical" evidence="28">
    <location>
        <begin position="36"/>
        <end position="58"/>
    </location>
</feature>
<evidence type="ECO:0000256" key="20">
    <source>
        <dbReference type="ARBA" id="ARBA00023304"/>
    </source>
</evidence>
<evidence type="ECO:0000256" key="7">
    <source>
        <dbReference type="ARBA" id="ARBA00022692"/>
    </source>
</evidence>
<comment type="catalytic activity">
    <reaction evidence="21">
        <text>(2R)-2,3-dihydroxy-3-methylbutanoate = 3-methyl-2-oxobutanoate + H2O</text>
        <dbReference type="Rhea" id="RHEA:24809"/>
        <dbReference type="ChEBI" id="CHEBI:11851"/>
        <dbReference type="ChEBI" id="CHEBI:15377"/>
        <dbReference type="ChEBI" id="CHEBI:49072"/>
        <dbReference type="EC" id="4.2.1.9"/>
    </reaction>
    <physiologicalReaction direction="left-to-right" evidence="21">
        <dbReference type="Rhea" id="RHEA:24810"/>
    </physiologicalReaction>
</comment>
<dbReference type="Pfam" id="PF00920">
    <property type="entry name" value="ILVD_EDD_N"/>
    <property type="match status" value="1"/>
</dbReference>
<dbReference type="GO" id="GO:0046923">
    <property type="term" value="F:ER retention sequence binding"/>
    <property type="evidence" value="ECO:0007669"/>
    <property type="project" value="InterPro"/>
</dbReference>
<feature type="transmembrane region" description="Helical" evidence="28">
    <location>
        <begin position="64"/>
        <end position="84"/>
    </location>
</feature>
<keyword evidence="15" id="KW-0408">Iron</keyword>
<proteinExistence type="inferred from homology"/>
<evidence type="ECO:0000256" key="2">
    <source>
        <dbReference type="ARBA" id="ARBA00004477"/>
    </source>
</evidence>
<dbReference type="NCBIfam" id="NF002068">
    <property type="entry name" value="PRK00911.1"/>
    <property type="match status" value="1"/>
</dbReference>
<dbReference type="InterPro" id="IPR000133">
    <property type="entry name" value="ER_ret_rcpt"/>
</dbReference>
<evidence type="ECO:0000256" key="27">
    <source>
        <dbReference type="SAM" id="MobiDB-lite"/>
    </source>
</evidence>
<evidence type="ECO:0000313" key="31">
    <source>
        <dbReference type="EMBL" id="RMZ32526.1"/>
    </source>
</evidence>
<keyword evidence="19" id="KW-0456">Lyase</keyword>
<keyword evidence="10" id="KW-0256">Endoplasmic reticulum</keyword>
<dbReference type="PROSITE" id="PS00887">
    <property type="entry name" value="ILVD_EDD_2"/>
    <property type="match status" value="1"/>
</dbReference>
<comment type="subcellular location">
    <subcellularLocation>
        <location evidence="2">Endoplasmic reticulum membrane</location>
        <topology evidence="2">Multi-pass membrane protein</topology>
    </subcellularLocation>
</comment>
<dbReference type="GO" id="GO:0016192">
    <property type="term" value="P:vesicle-mediated transport"/>
    <property type="evidence" value="ECO:0007669"/>
    <property type="project" value="UniProtKB-KW"/>
</dbReference>
<comment type="similarity">
    <text evidence="3">Belongs to the IlvD/Edd family.</text>
</comment>
<evidence type="ECO:0000256" key="12">
    <source>
        <dbReference type="ARBA" id="ARBA00022892"/>
    </source>
</evidence>